<evidence type="ECO:0000313" key="2">
    <source>
        <dbReference type="EMBL" id="MDW6001295.1"/>
    </source>
</evidence>
<dbReference type="Pfam" id="PF02627">
    <property type="entry name" value="CMD"/>
    <property type="match status" value="1"/>
</dbReference>
<reference evidence="3 4" key="1">
    <citation type="submission" date="2017-05" db="EMBL/GenBank/DDBJ databases">
        <authorList>
            <person name="Song R."/>
            <person name="Chenine A.L."/>
            <person name="Ruprecht R.M."/>
        </authorList>
    </citation>
    <scope>NUCLEOTIDE SEQUENCE [LARGE SCALE GENOMIC DNA]</scope>
    <source>
        <strain evidence="3 4">CECT 7927</strain>
    </source>
</reference>
<dbReference type="EMBL" id="JAWRCO010000001">
    <property type="protein sequence ID" value="MDW6001295.1"/>
    <property type="molecule type" value="Genomic_DNA"/>
</dbReference>
<name>A0A1Y6ISR5_9VIBR</name>
<dbReference type="GO" id="GO:0051920">
    <property type="term" value="F:peroxiredoxin activity"/>
    <property type="evidence" value="ECO:0007669"/>
    <property type="project" value="InterPro"/>
</dbReference>
<dbReference type="RefSeq" id="WP_200807700.1">
    <property type="nucleotide sequence ID" value="NZ_AP024883.1"/>
</dbReference>
<dbReference type="PANTHER" id="PTHR34846:SF10">
    <property type="entry name" value="CYTOPLASMIC PROTEIN"/>
    <property type="match status" value="1"/>
</dbReference>
<dbReference type="EMBL" id="FXXI01000002">
    <property type="protein sequence ID" value="SMS00685.1"/>
    <property type="molecule type" value="Genomic_DNA"/>
</dbReference>
<feature type="domain" description="Carboxymuconolactone decarboxylase-like" evidence="1">
    <location>
        <begin position="15"/>
        <end position="94"/>
    </location>
</feature>
<dbReference type="NCBIfam" id="TIGR00778">
    <property type="entry name" value="ahpD_dom"/>
    <property type="match status" value="1"/>
</dbReference>
<dbReference type="InterPro" id="IPR003779">
    <property type="entry name" value="CMD-like"/>
</dbReference>
<proteinExistence type="predicted"/>
<dbReference type="InterPro" id="IPR029032">
    <property type="entry name" value="AhpD-like"/>
</dbReference>
<dbReference type="Proteomes" id="UP001283366">
    <property type="component" value="Unassembled WGS sequence"/>
</dbReference>
<reference evidence="2 5" key="2">
    <citation type="submission" date="2023-11" db="EMBL/GenBank/DDBJ databases">
        <title>Plant-associative lifestyle of Vibrio porteresiae and its evolutionary dynamics.</title>
        <authorList>
            <person name="Rameshkumar N."/>
            <person name="Kirti K."/>
        </authorList>
    </citation>
    <scope>NUCLEOTIDE SEQUENCE [LARGE SCALE GENOMIC DNA]</scope>
    <source>
        <strain evidence="2 5">MSSRF38</strain>
    </source>
</reference>
<dbReference type="SUPFAM" id="SSF69118">
    <property type="entry name" value="AhpD-like"/>
    <property type="match status" value="1"/>
</dbReference>
<evidence type="ECO:0000313" key="3">
    <source>
        <dbReference type="EMBL" id="SMS00685.1"/>
    </source>
</evidence>
<sequence>MTHLTFDHIPRALLDCMMQTEKQIRTRQKIPEPLLGLIRYYASVLNRCAYCMDMHFKEGIAAGETTQRLYSIAVWRDTSYYTAEEQAVLAWTEAVTQLNCTEQQRQAYFTQLQTFFPVEDITWLTLAITQINTWNRLMKSFGIEAGNYQAGAH</sequence>
<evidence type="ECO:0000313" key="4">
    <source>
        <dbReference type="Proteomes" id="UP000196125"/>
    </source>
</evidence>
<evidence type="ECO:0000313" key="5">
    <source>
        <dbReference type="Proteomes" id="UP001283366"/>
    </source>
</evidence>
<accession>A0A1Y6ISR5</accession>
<protein>
    <submittedName>
        <fullName evidence="3">Carboxymuconolactone decarboxylase family protein</fullName>
    </submittedName>
</protein>
<keyword evidence="5" id="KW-1185">Reference proteome</keyword>
<dbReference type="AlphaFoldDB" id="A0A1Y6ISR5"/>
<gene>
    <name evidence="2" type="ORF">SBX37_00025</name>
    <name evidence="3" type="ORF">VIM7927_01954</name>
</gene>
<dbReference type="Gene3D" id="1.20.1290.10">
    <property type="entry name" value="AhpD-like"/>
    <property type="match status" value="1"/>
</dbReference>
<organism evidence="3 4">
    <name type="scientific">Vibrio mangrovi</name>
    <dbReference type="NCBI Taxonomy" id="474394"/>
    <lineage>
        <taxon>Bacteria</taxon>
        <taxon>Pseudomonadati</taxon>
        <taxon>Pseudomonadota</taxon>
        <taxon>Gammaproteobacteria</taxon>
        <taxon>Vibrionales</taxon>
        <taxon>Vibrionaceae</taxon>
        <taxon>Vibrio</taxon>
    </lineage>
</organism>
<dbReference type="InterPro" id="IPR004675">
    <property type="entry name" value="AhpD_core"/>
</dbReference>
<dbReference type="Proteomes" id="UP000196125">
    <property type="component" value="Unassembled WGS sequence"/>
</dbReference>
<dbReference type="PANTHER" id="PTHR34846">
    <property type="entry name" value="4-CARBOXYMUCONOLACTONE DECARBOXYLASE FAMILY PROTEIN (AFU_ORTHOLOGUE AFUA_6G11590)"/>
    <property type="match status" value="1"/>
</dbReference>
<evidence type="ECO:0000259" key="1">
    <source>
        <dbReference type="Pfam" id="PF02627"/>
    </source>
</evidence>